<name>A0A9Q1L2I6_9CARY</name>
<dbReference type="OrthoDB" id="2789670at2759"/>
<dbReference type="InterPro" id="IPR002401">
    <property type="entry name" value="Cyt_P450_E_grp-I"/>
</dbReference>
<sequence length="521" mass="58627">MDNITLAIILPISYFIIYQLVKLTLNHISPSKNTKRRPPLPPGPKPLPIIGNVLQIGPKPHRSFANLAKVYGPLISLRLGSVTTIIVSSSDVAKEMFLKNDQPLSSNRTIPNSVTAGDHHKLTMSWLPVSPKWRSFRKITTFHLLSPQRLDACSSLRQAKVQQLYEYVLECSRTGQAIDIGKAAFTTSLNLLSKLFFSLELAHHSSGKSQEFKDLIWNIMEDIGKPNISDYFPCLKWFDPSGIRRRLASNFEKLIEVFQGIIRQRLSLSSGANHKQTWPHLMAPGVRPPIFSINDDVKIFKKAPSSTILLTTYLSCMTQDIFDAGTDTTSSTFEWAMAELMRNPAMMERAQAELQQVLGKVSHIQESDIPKLPYLQAIIKETLRLHPPTVFLLPRKAETDVELCGHIVPRNAQILVNLWALGRDPTVWENPDEFLPERFLNCGIDVKGRDFGLLPFGAGRRICPGMNLAYRMLTLMLATLLQSFDWKLGDGVSPKQIDMDEKFGIALQKTKPLNIIPISKN</sequence>
<accession>A0A9Q1L2I6</accession>
<keyword evidence="4" id="KW-0017">Alkaloid metabolism</keyword>
<evidence type="ECO:0000256" key="7">
    <source>
        <dbReference type="ARBA" id="ARBA00023004"/>
    </source>
</evidence>
<dbReference type="GO" id="GO:0020037">
    <property type="term" value="F:heme binding"/>
    <property type="evidence" value="ECO:0007669"/>
    <property type="project" value="InterPro"/>
</dbReference>
<evidence type="ECO:0000256" key="10">
    <source>
        <dbReference type="RuleBase" id="RU000461"/>
    </source>
</evidence>
<dbReference type="Gene3D" id="1.10.630.10">
    <property type="entry name" value="Cytochrome P450"/>
    <property type="match status" value="1"/>
</dbReference>
<dbReference type="GO" id="GO:0009820">
    <property type="term" value="P:alkaloid metabolic process"/>
    <property type="evidence" value="ECO:0007669"/>
    <property type="project" value="UniProtKB-KW"/>
</dbReference>
<keyword evidence="7 9" id="KW-0408">Iron</keyword>
<evidence type="ECO:0000256" key="8">
    <source>
        <dbReference type="ARBA" id="ARBA00023180"/>
    </source>
</evidence>
<evidence type="ECO:0000256" key="1">
    <source>
        <dbReference type="ARBA" id="ARBA00004913"/>
    </source>
</evidence>
<dbReference type="InterPro" id="IPR001128">
    <property type="entry name" value="Cyt_P450"/>
</dbReference>
<dbReference type="PANTHER" id="PTHR47950:SF12">
    <property type="entry name" value="CYTOCHROME P450 76AD1-LIKE"/>
    <property type="match status" value="1"/>
</dbReference>
<dbReference type="PRINTS" id="PR00463">
    <property type="entry name" value="EP450I"/>
</dbReference>
<dbReference type="InterPro" id="IPR036396">
    <property type="entry name" value="Cyt_P450_sf"/>
</dbReference>
<comment type="pathway">
    <text evidence="2">Aromatic compound metabolism.</text>
</comment>
<dbReference type="InterPro" id="IPR017972">
    <property type="entry name" value="Cyt_P450_CS"/>
</dbReference>
<dbReference type="GO" id="GO:0016705">
    <property type="term" value="F:oxidoreductase activity, acting on paired donors, with incorporation or reduction of molecular oxygen"/>
    <property type="evidence" value="ECO:0007669"/>
    <property type="project" value="InterPro"/>
</dbReference>
<evidence type="ECO:0000256" key="3">
    <source>
        <dbReference type="ARBA" id="ARBA00010617"/>
    </source>
</evidence>
<dbReference type="Proteomes" id="UP001153076">
    <property type="component" value="Unassembled WGS sequence"/>
</dbReference>
<gene>
    <name evidence="11" type="ORF">Cgig2_014660</name>
</gene>
<dbReference type="PRINTS" id="PR00385">
    <property type="entry name" value="P450"/>
</dbReference>
<keyword evidence="8" id="KW-0325">Glycoprotein</keyword>
<dbReference type="FunFam" id="1.10.630.10:FF:000007">
    <property type="entry name" value="Cytochrome P450 76C4"/>
    <property type="match status" value="1"/>
</dbReference>
<comment type="cofactor">
    <cofactor evidence="9">
        <name>heme</name>
        <dbReference type="ChEBI" id="CHEBI:30413"/>
    </cofactor>
</comment>
<evidence type="ECO:0000313" key="11">
    <source>
        <dbReference type="EMBL" id="KAJ8452897.1"/>
    </source>
</evidence>
<evidence type="ECO:0000256" key="9">
    <source>
        <dbReference type="PIRSR" id="PIRSR602401-1"/>
    </source>
</evidence>
<dbReference type="GO" id="GO:0005506">
    <property type="term" value="F:iron ion binding"/>
    <property type="evidence" value="ECO:0007669"/>
    <property type="project" value="InterPro"/>
</dbReference>
<comment type="pathway">
    <text evidence="1">Alkaloid biosynthesis.</text>
</comment>
<organism evidence="11 12">
    <name type="scientific">Carnegiea gigantea</name>
    <dbReference type="NCBI Taxonomy" id="171969"/>
    <lineage>
        <taxon>Eukaryota</taxon>
        <taxon>Viridiplantae</taxon>
        <taxon>Streptophyta</taxon>
        <taxon>Embryophyta</taxon>
        <taxon>Tracheophyta</taxon>
        <taxon>Spermatophyta</taxon>
        <taxon>Magnoliopsida</taxon>
        <taxon>eudicotyledons</taxon>
        <taxon>Gunneridae</taxon>
        <taxon>Pentapetalae</taxon>
        <taxon>Caryophyllales</taxon>
        <taxon>Cactineae</taxon>
        <taxon>Cactaceae</taxon>
        <taxon>Cactoideae</taxon>
        <taxon>Echinocereeae</taxon>
        <taxon>Carnegiea</taxon>
    </lineage>
</organism>
<evidence type="ECO:0008006" key="13">
    <source>
        <dbReference type="Google" id="ProtNLM"/>
    </source>
</evidence>
<evidence type="ECO:0000256" key="5">
    <source>
        <dbReference type="ARBA" id="ARBA00022723"/>
    </source>
</evidence>
<dbReference type="CDD" id="cd11073">
    <property type="entry name" value="CYP76-like"/>
    <property type="match status" value="1"/>
</dbReference>
<dbReference type="AlphaFoldDB" id="A0A9Q1L2I6"/>
<keyword evidence="6 10" id="KW-0560">Oxidoreductase</keyword>
<protein>
    <recommendedName>
        <fullName evidence="13">Cytochrome P450 76AD1-like protein</fullName>
    </recommendedName>
</protein>
<dbReference type="EMBL" id="JAKOGI010000002">
    <property type="protein sequence ID" value="KAJ8452897.1"/>
    <property type="molecule type" value="Genomic_DNA"/>
</dbReference>
<reference evidence="11" key="1">
    <citation type="submission" date="2022-04" db="EMBL/GenBank/DDBJ databases">
        <title>Carnegiea gigantea Genome sequencing and assembly v2.</title>
        <authorList>
            <person name="Copetti D."/>
            <person name="Sanderson M.J."/>
            <person name="Burquez A."/>
            <person name="Wojciechowski M.F."/>
        </authorList>
    </citation>
    <scope>NUCLEOTIDE SEQUENCE</scope>
    <source>
        <strain evidence="11">SGP5-SGP5p</strain>
        <tissue evidence="11">Aerial part</tissue>
    </source>
</reference>
<keyword evidence="5 9" id="KW-0479">Metal-binding</keyword>
<dbReference type="Pfam" id="PF00067">
    <property type="entry name" value="p450"/>
    <property type="match status" value="1"/>
</dbReference>
<keyword evidence="12" id="KW-1185">Reference proteome</keyword>
<comment type="similarity">
    <text evidence="3 10">Belongs to the cytochrome P450 family.</text>
</comment>
<evidence type="ECO:0000256" key="2">
    <source>
        <dbReference type="ARBA" id="ARBA00005211"/>
    </source>
</evidence>
<proteinExistence type="inferred from homology"/>
<dbReference type="SUPFAM" id="SSF48264">
    <property type="entry name" value="Cytochrome P450"/>
    <property type="match status" value="1"/>
</dbReference>
<dbReference type="PANTHER" id="PTHR47950">
    <property type="entry name" value="CYTOCHROME P450, FAMILY 76, SUBFAMILY C, POLYPEPTIDE 5-RELATED"/>
    <property type="match status" value="1"/>
</dbReference>
<evidence type="ECO:0000256" key="4">
    <source>
        <dbReference type="ARBA" id="ARBA00022589"/>
    </source>
</evidence>
<evidence type="ECO:0000313" key="12">
    <source>
        <dbReference type="Proteomes" id="UP001153076"/>
    </source>
</evidence>
<dbReference type="GO" id="GO:0004497">
    <property type="term" value="F:monooxygenase activity"/>
    <property type="evidence" value="ECO:0007669"/>
    <property type="project" value="UniProtKB-KW"/>
</dbReference>
<dbReference type="PROSITE" id="PS00086">
    <property type="entry name" value="CYTOCHROME_P450"/>
    <property type="match status" value="1"/>
</dbReference>
<keyword evidence="10" id="KW-0503">Monooxygenase</keyword>
<evidence type="ECO:0000256" key="6">
    <source>
        <dbReference type="ARBA" id="ARBA00023002"/>
    </source>
</evidence>
<comment type="caution">
    <text evidence="11">The sequence shown here is derived from an EMBL/GenBank/DDBJ whole genome shotgun (WGS) entry which is preliminary data.</text>
</comment>
<feature type="binding site" description="axial binding residue" evidence="9">
    <location>
        <position position="463"/>
    </location>
    <ligand>
        <name>heme</name>
        <dbReference type="ChEBI" id="CHEBI:30413"/>
    </ligand>
    <ligandPart>
        <name>Fe</name>
        <dbReference type="ChEBI" id="CHEBI:18248"/>
    </ligandPart>
</feature>
<keyword evidence="9 10" id="KW-0349">Heme</keyword>